<sequence>MGDKFGDRPLHEASEQPHHVPAETQFRMSAGYWEGDGYRYQRRERQCQYTNRHDSRLSRSALEVSDKKERDPVELCSTHAPNVLKKCHRLTTCPGGRWTHPLPHSRALIYASPRRRALHVSSV</sequence>
<feature type="compositionally biased region" description="Basic and acidic residues" evidence="1">
    <location>
        <begin position="1"/>
        <end position="21"/>
    </location>
</feature>
<protein>
    <submittedName>
        <fullName evidence="2">Uncharacterized protein</fullName>
    </submittedName>
</protein>
<dbReference type="EMBL" id="CASHTH010001182">
    <property type="protein sequence ID" value="CAI8012391.1"/>
    <property type="molecule type" value="Genomic_DNA"/>
</dbReference>
<comment type="caution">
    <text evidence="2">The sequence shown here is derived from an EMBL/GenBank/DDBJ whole genome shotgun (WGS) entry which is preliminary data.</text>
</comment>
<proteinExistence type="predicted"/>
<evidence type="ECO:0000313" key="3">
    <source>
        <dbReference type="Proteomes" id="UP001174909"/>
    </source>
</evidence>
<dbReference type="AlphaFoldDB" id="A0AA35RKS1"/>
<evidence type="ECO:0000256" key="1">
    <source>
        <dbReference type="SAM" id="MobiDB-lite"/>
    </source>
</evidence>
<reference evidence="2" key="1">
    <citation type="submission" date="2023-03" db="EMBL/GenBank/DDBJ databases">
        <authorList>
            <person name="Steffen K."/>
            <person name="Cardenas P."/>
        </authorList>
    </citation>
    <scope>NUCLEOTIDE SEQUENCE</scope>
</reference>
<organism evidence="2 3">
    <name type="scientific">Geodia barretti</name>
    <name type="common">Barrett's horny sponge</name>
    <dbReference type="NCBI Taxonomy" id="519541"/>
    <lineage>
        <taxon>Eukaryota</taxon>
        <taxon>Metazoa</taxon>
        <taxon>Porifera</taxon>
        <taxon>Demospongiae</taxon>
        <taxon>Heteroscleromorpha</taxon>
        <taxon>Tetractinellida</taxon>
        <taxon>Astrophorina</taxon>
        <taxon>Geodiidae</taxon>
        <taxon>Geodia</taxon>
    </lineage>
</organism>
<accession>A0AA35RKS1</accession>
<feature type="region of interest" description="Disordered" evidence="1">
    <location>
        <begin position="1"/>
        <end position="25"/>
    </location>
</feature>
<name>A0AA35RKS1_GEOBA</name>
<keyword evidence="3" id="KW-1185">Reference proteome</keyword>
<gene>
    <name evidence="2" type="ORF">GBAR_LOCUS7944</name>
</gene>
<dbReference type="Proteomes" id="UP001174909">
    <property type="component" value="Unassembled WGS sequence"/>
</dbReference>
<evidence type="ECO:0000313" key="2">
    <source>
        <dbReference type="EMBL" id="CAI8012391.1"/>
    </source>
</evidence>